<dbReference type="Pfam" id="PF03129">
    <property type="entry name" value="HGTP_anticodon"/>
    <property type="match status" value="1"/>
</dbReference>
<keyword evidence="7 10" id="KW-0648">Protein biosynthesis</keyword>
<evidence type="ECO:0000256" key="6">
    <source>
        <dbReference type="ARBA" id="ARBA00022840"/>
    </source>
</evidence>
<evidence type="ECO:0000256" key="8">
    <source>
        <dbReference type="ARBA" id="ARBA00023146"/>
    </source>
</evidence>
<keyword evidence="4 10" id="KW-0436">Ligase</keyword>
<evidence type="ECO:0000256" key="4">
    <source>
        <dbReference type="ARBA" id="ARBA00022598"/>
    </source>
</evidence>
<dbReference type="InterPro" id="IPR036621">
    <property type="entry name" value="Anticodon-bd_dom_sf"/>
</dbReference>
<comment type="caution">
    <text evidence="11">The sequence shown here is derived from an EMBL/GenBank/DDBJ whole genome shotgun (WGS) entry which is preliminary data.</text>
</comment>
<keyword evidence="6 10" id="KW-0067">ATP-binding</keyword>
<dbReference type="InterPro" id="IPR023716">
    <property type="entry name" value="Prolyl-tRNA_ligase_IIa_type2"/>
</dbReference>
<evidence type="ECO:0000256" key="7">
    <source>
        <dbReference type="ARBA" id="ARBA00022917"/>
    </source>
</evidence>
<reference evidence="11 12" key="1">
    <citation type="submission" date="2016-05" db="EMBL/GenBank/DDBJ databases">
        <authorList>
            <person name="Ramsay J.P."/>
        </authorList>
    </citation>
    <scope>NUCLEOTIDE SEQUENCE [LARGE SCALE GENOMIC DNA]</scope>
    <source>
        <strain evidence="11 12">NZP2042</strain>
    </source>
</reference>
<evidence type="ECO:0000256" key="2">
    <source>
        <dbReference type="ARBA" id="ARBA00011738"/>
    </source>
</evidence>
<keyword evidence="8 10" id="KW-0030">Aminoacyl-tRNA synthetase</keyword>
<keyword evidence="3 10" id="KW-0963">Cytoplasm</keyword>
<evidence type="ECO:0000256" key="5">
    <source>
        <dbReference type="ARBA" id="ARBA00022741"/>
    </source>
</evidence>
<dbReference type="InterPro" id="IPR006195">
    <property type="entry name" value="aa-tRNA-synth_II"/>
</dbReference>
<dbReference type="NCBIfam" id="TIGR00409">
    <property type="entry name" value="proS_fam_II"/>
    <property type="match status" value="1"/>
</dbReference>
<evidence type="ECO:0000256" key="1">
    <source>
        <dbReference type="ARBA" id="ARBA00004496"/>
    </source>
</evidence>
<dbReference type="PRINTS" id="PR01046">
    <property type="entry name" value="TRNASYNTHPRO"/>
</dbReference>
<dbReference type="CDD" id="cd00779">
    <property type="entry name" value="ProRS_core_prok"/>
    <property type="match status" value="1"/>
</dbReference>
<dbReference type="Pfam" id="PF00587">
    <property type="entry name" value="tRNA-synt_2b"/>
    <property type="match status" value="1"/>
</dbReference>
<dbReference type="InterPro" id="IPR033730">
    <property type="entry name" value="ProRS_core_prok"/>
</dbReference>
<dbReference type="FunFam" id="3.40.50.800:FF:000032">
    <property type="entry name" value="Proline--tRNA ligase"/>
    <property type="match status" value="1"/>
</dbReference>
<name>A0A6M7U193_RHILI</name>
<comment type="subcellular location">
    <subcellularLocation>
        <location evidence="1 10">Cytoplasm</location>
    </subcellularLocation>
</comment>
<comment type="function">
    <text evidence="10">Catalyzes the attachment of proline to tRNA(Pro) in a two-step reaction: proline is first activated by ATP to form Pro-AMP and then transferred to the acceptor end of tRNA(Pro).</text>
</comment>
<sequence>MRLSRYFLPILKENPREAEIVSHRLMLRAGMIRQQGQGSFSWLPLGKRVLDKVCQIIREEQNRAGALEILMPTIQSADLWRESGRYDDYGKEMLRIKDRQDRDMLYGPTNEEVVTEIVRAYVKSYKDLPLNLYHIQWKFRDEVRPRFGVMRSREFLMKDAYSFDLNFEGARAAYNRMFVSYLRTFTRMGLQAIPMRADTGPIGGDLSHEFIILADTGESQVYCDRDYLSLQVPGENTDFANDAEISDIVKTWTTPYAATDEMHDEAAWDKLGEADRVSARGIEVGHIFHFGDKYSKPMGAKVTGPDGKDHFVSGGSYGIGPSRLVAAIIEASHDENGIIWPDAVAPFDIGLINMKVGDADCDRVCDELHAAFAASGKDVLYDDTDQRPGGKFATADLIGLPWQVIVGPRGVAAGEVEIKNRKTGERVTLPIADAKKRFGAAA</sequence>
<dbReference type="GO" id="GO:0004827">
    <property type="term" value="F:proline-tRNA ligase activity"/>
    <property type="evidence" value="ECO:0007669"/>
    <property type="project" value="UniProtKB-UniRule"/>
</dbReference>
<dbReference type="GO" id="GO:0005524">
    <property type="term" value="F:ATP binding"/>
    <property type="evidence" value="ECO:0007669"/>
    <property type="project" value="UniProtKB-UniRule"/>
</dbReference>
<evidence type="ECO:0000256" key="9">
    <source>
        <dbReference type="ARBA" id="ARBA00047671"/>
    </source>
</evidence>
<dbReference type="InterPro" id="IPR045864">
    <property type="entry name" value="aa-tRNA-synth_II/BPL/LPL"/>
</dbReference>
<dbReference type="EC" id="6.1.1.15" evidence="10"/>
<dbReference type="InterPro" id="IPR050062">
    <property type="entry name" value="Pro-tRNA_synthetase"/>
</dbReference>
<dbReference type="InterPro" id="IPR044140">
    <property type="entry name" value="ProRS_anticodon_short"/>
</dbReference>
<dbReference type="InterPro" id="IPR004500">
    <property type="entry name" value="Pro-tRNA-synth_IIa_bac-type"/>
</dbReference>
<evidence type="ECO:0000313" key="12">
    <source>
        <dbReference type="Proteomes" id="UP000093737"/>
    </source>
</evidence>
<organism evidence="11 12">
    <name type="scientific">Rhizobium loti</name>
    <name type="common">Mesorhizobium loti</name>
    <dbReference type="NCBI Taxonomy" id="381"/>
    <lineage>
        <taxon>Bacteria</taxon>
        <taxon>Pseudomonadati</taxon>
        <taxon>Pseudomonadota</taxon>
        <taxon>Alphaproteobacteria</taxon>
        <taxon>Hyphomicrobiales</taxon>
        <taxon>Phyllobacteriaceae</taxon>
        <taxon>Mesorhizobium</taxon>
    </lineage>
</organism>
<dbReference type="EMBL" id="LYTK01000020">
    <property type="protein sequence ID" value="OBQ62011.1"/>
    <property type="molecule type" value="Genomic_DNA"/>
</dbReference>
<dbReference type="CDD" id="cd00861">
    <property type="entry name" value="ProRS_anticodon_short"/>
    <property type="match status" value="1"/>
</dbReference>
<evidence type="ECO:0000256" key="10">
    <source>
        <dbReference type="HAMAP-Rule" id="MF_01570"/>
    </source>
</evidence>
<dbReference type="InterPro" id="IPR002316">
    <property type="entry name" value="Pro-tRNA-ligase_IIa"/>
</dbReference>
<dbReference type="AlphaFoldDB" id="A0A6M7U193"/>
<dbReference type="PANTHER" id="PTHR42753">
    <property type="entry name" value="MITOCHONDRIAL RIBOSOME PROTEIN L39/PROLYL-TRNA LIGASE FAMILY MEMBER"/>
    <property type="match status" value="1"/>
</dbReference>
<comment type="similarity">
    <text evidence="10">Belongs to the class-II aminoacyl-tRNA synthetase family. ProS type 2 subfamily.</text>
</comment>
<dbReference type="SUPFAM" id="SSF55681">
    <property type="entry name" value="Class II aaRS and biotin synthetases"/>
    <property type="match status" value="1"/>
</dbReference>
<comment type="subunit">
    <text evidence="2 10">Homodimer.</text>
</comment>
<proteinExistence type="inferred from homology"/>
<dbReference type="HAMAP" id="MF_01570">
    <property type="entry name" value="Pro_tRNA_synth_type2"/>
    <property type="match status" value="1"/>
</dbReference>
<dbReference type="SUPFAM" id="SSF52954">
    <property type="entry name" value="Class II aaRS ABD-related"/>
    <property type="match status" value="1"/>
</dbReference>
<dbReference type="Gene3D" id="3.40.50.800">
    <property type="entry name" value="Anticodon-binding domain"/>
    <property type="match status" value="1"/>
</dbReference>
<evidence type="ECO:0000256" key="3">
    <source>
        <dbReference type="ARBA" id="ARBA00022490"/>
    </source>
</evidence>
<dbReference type="PROSITE" id="PS50862">
    <property type="entry name" value="AA_TRNA_LIGASE_II"/>
    <property type="match status" value="1"/>
</dbReference>
<dbReference type="FunFam" id="3.30.930.10:FF:000042">
    <property type="entry name" value="probable proline--tRNA ligase, mitochondrial"/>
    <property type="match status" value="1"/>
</dbReference>
<dbReference type="Gene3D" id="3.30.930.10">
    <property type="entry name" value="Bira Bifunctional Protein, Domain 2"/>
    <property type="match status" value="1"/>
</dbReference>
<dbReference type="NCBIfam" id="NF008979">
    <property type="entry name" value="PRK12325.1"/>
    <property type="match status" value="1"/>
</dbReference>
<dbReference type="InterPro" id="IPR004154">
    <property type="entry name" value="Anticodon-bd"/>
</dbReference>
<dbReference type="GO" id="GO:0006433">
    <property type="term" value="P:prolyl-tRNA aminoacylation"/>
    <property type="evidence" value="ECO:0007669"/>
    <property type="project" value="UniProtKB-UniRule"/>
</dbReference>
<dbReference type="Proteomes" id="UP000093737">
    <property type="component" value="Unassembled WGS sequence"/>
</dbReference>
<dbReference type="RefSeq" id="WP_056572852.1">
    <property type="nucleotide sequence ID" value="NZ_CP033334.1"/>
</dbReference>
<dbReference type="InterPro" id="IPR002314">
    <property type="entry name" value="aa-tRNA-synt_IIb"/>
</dbReference>
<keyword evidence="5 10" id="KW-0547">Nucleotide-binding</keyword>
<dbReference type="PANTHER" id="PTHR42753:SF2">
    <property type="entry name" value="PROLINE--TRNA LIGASE"/>
    <property type="match status" value="1"/>
</dbReference>
<accession>A0A6M7U193</accession>
<comment type="catalytic activity">
    <reaction evidence="9 10">
        <text>tRNA(Pro) + L-proline + ATP = L-prolyl-tRNA(Pro) + AMP + diphosphate</text>
        <dbReference type="Rhea" id="RHEA:14305"/>
        <dbReference type="Rhea" id="RHEA-COMP:9700"/>
        <dbReference type="Rhea" id="RHEA-COMP:9702"/>
        <dbReference type="ChEBI" id="CHEBI:30616"/>
        <dbReference type="ChEBI" id="CHEBI:33019"/>
        <dbReference type="ChEBI" id="CHEBI:60039"/>
        <dbReference type="ChEBI" id="CHEBI:78442"/>
        <dbReference type="ChEBI" id="CHEBI:78532"/>
        <dbReference type="ChEBI" id="CHEBI:456215"/>
        <dbReference type="EC" id="6.1.1.15"/>
    </reaction>
</comment>
<dbReference type="GO" id="GO:0005829">
    <property type="term" value="C:cytosol"/>
    <property type="evidence" value="ECO:0007669"/>
    <property type="project" value="TreeGrafter"/>
</dbReference>
<protein>
    <recommendedName>
        <fullName evidence="10">Proline--tRNA ligase</fullName>
        <ecNumber evidence="10">6.1.1.15</ecNumber>
    </recommendedName>
    <alternativeName>
        <fullName evidence="10">Prolyl-tRNA synthetase</fullName>
        <shortName evidence="10">ProRS</shortName>
    </alternativeName>
</protein>
<gene>
    <name evidence="10" type="primary">proS</name>
    <name evidence="11" type="ORF">A8145_20185</name>
</gene>
<evidence type="ECO:0000313" key="11">
    <source>
        <dbReference type="EMBL" id="OBQ62011.1"/>
    </source>
</evidence>